<evidence type="ECO:0000313" key="2">
    <source>
        <dbReference type="Proteomes" id="UP000467201"/>
    </source>
</evidence>
<dbReference type="KEGG" id="mdr:MDOR_21980"/>
<dbReference type="EMBL" id="AP022605">
    <property type="protein sequence ID" value="BBZ08029.1"/>
    <property type="molecule type" value="Genomic_DNA"/>
</dbReference>
<protein>
    <submittedName>
        <fullName evidence="1">Uncharacterized protein</fullName>
    </submittedName>
</protein>
<proteinExistence type="predicted"/>
<accession>A0A7I7VRW7</accession>
<dbReference type="Proteomes" id="UP000467201">
    <property type="component" value="Chromosome"/>
</dbReference>
<sequence>MRRRPLGSFAGYGGYGCCGSHAGRSFLNAPLSGSLRLRVNYRERRGVLTRPLQACKRRRGFDRFASTR</sequence>
<evidence type="ECO:0000313" key="1">
    <source>
        <dbReference type="EMBL" id="BBZ08029.1"/>
    </source>
</evidence>
<reference evidence="1 2" key="1">
    <citation type="journal article" date="2019" name="Emerg. Microbes Infect.">
        <title>Comprehensive subspecies identification of 175 nontuberculous mycobacteria species based on 7547 genomic profiles.</title>
        <authorList>
            <person name="Matsumoto Y."/>
            <person name="Kinjo T."/>
            <person name="Motooka D."/>
            <person name="Nabeya D."/>
            <person name="Jung N."/>
            <person name="Uechi K."/>
            <person name="Horii T."/>
            <person name="Iida T."/>
            <person name="Fujita J."/>
            <person name="Nakamura S."/>
        </authorList>
    </citation>
    <scope>NUCLEOTIDE SEQUENCE [LARGE SCALE GENOMIC DNA]</scope>
    <source>
        <strain evidence="1 2">JCM 12405</strain>
    </source>
</reference>
<name>A0A7I7VRW7_9MYCO</name>
<dbReference type="AlphaFoldDB" id="A0A7I7VRW7"/>
<gene>
    <name evidence="1" type="ORF">MDOR_21980</name>
</gene>
<dbReference type="PROSITE" id="PS51257">
    <property type="entry name" value="PROKAR_LIPOPROTEIN"/>
    <property type="match status" value="1"/>
</dbReference>
<organism evidence="1 2">
    <name type="scientific">Mycolicibacterium doricum</name>
    <dbReference type="NCBI Taxonomy" id="126673"/>
    <lineage>
        <taxon>Bacteria</taxon>
        <taxon>Bacillati</taxon>
        <taxon>Actinomycetota</taxon>
        <taxon>Actinomycetes</taxon>
        <taxon>Mycobacteriales</taxon>
        <taxon>Mycobacteriaceae</taxon>
        <taxon>Mycolicibacterium</taxon>
    </lineage>
</organism>